<accession>A0ABP3V8Q5</accession>
<dbReference type="SUPFAM" id="SSF159501">
    <property type="entry name" value="EreA/ChaN-like"/>
    <property type="match status" value="1"/>
</dbReference>
<dbReference type="Gene3D" id="3.40.50.11550">
    <property type="match status" value="1"/>
</dbReference>
<feature type="chain" id="PRO_5045666511" evidence="2">
    <location>
        <begin position="20"/>
        <end position="293"/>
    </location>
</feature>
<evidence type="ECO:0000313" key="4">
    <source>
        <dbReference type="EMBL" id="GAA0751747.1"/>
    </source>
</evidence>
<name>A0ABP3V8Q5_9BURK</name>
<keyword evidence="4" id="KW-0449">Lipoprotein</keyword>
<dbReference type="CDD" id="cd14727">
    <property type="entry name" value="ChanN-like"/>
    <property type="match status" value="1"/>
</dbReference>
<sequence>MKRLRQRLALCSASLALLAGCQTTPPAGGPTPEAARASFLLLGEQHDNPLHHAQRAAWLRQLAAANHAAGRETWVVFEQMDRANDAALQQSVRQQHANATMVAEAGGLELKAWAWPLHQPLFDAALAGDVHLAGGNLSRDAVRRVVREGRAAVPADLLPLLDAPGWLPADQQAVEADIEASHCGALPPSLFGPMALAQRVRDAAMAQAMLTAAAASEPAGQAPQVVLIAGNGHVRSDLGVPFYLRAAGVQAAQIVSVAWLEPDGSGDAGRYQQVQRTATAPRPDPCEDMKKPG</sequence>
<protein>
    <submittedName>
        <fullName evidence="4">ChaN family lipoprotein</fullName>
    </submittedName>
</protein>
<gene>
    <name evidence="4" type="ORF">GCM10009107_24830</name>
</gene>
<feature type="region of interest" description="Disordered" evidence="1">
    <location>
        <begin position="265"/>
        <end position="293"/>
    </location>
</feature>
<dbReference type="Gene3D" id="1.10.8.760">
    <property type="entry name" value="Haem-binding uptake, Tiki superfamily, ChaN, domain 2"/>
    <property type="match status" value="1"/>
</dbReference>
<dbReference type="InterPro" id="IPR007314">
    <property type="entry name" value="Cofac_haem-bd_dom"/>
</dbReference>
<proteinExistence type="predicted"/>
<feature type="signal peptide" evidence="2">
    <location>
        <begin position="1"/>
        <end position="19"/>
    </location>
</feature>
<keyword evidence="5" id="KW-1185">Reference proteome</keyword>
<keyword evidence="2" id="KW-0732">Signal</keyword>
<evidence type="ECO:0000259" key="3">
    <source>
        <dbReference type="Pfam" id="PF04187"/>
    </source>
</evidence>
<evidence type="ECO:0000256" key="2">
    <source>
        <dbReference type="SAM" id="SignalP"/>
    </source>
</evidence>
<organism evidence="4 5">
    <name type="scientific">Ideonella azotifigens</name>
    <dbReference type="NCBI Taxonomy" id="513160"/>
    <lineage>
        <taxon>Bacteria</taxon>
        <taxon>Pseudomonadati</taxon>
        <taxon>Pseudomonadota</taxon>
        <taxon>Betaproteobacteria</taxon>
        <taxon>Burkholderiales</taxon>
        <taxon>Sphaerotilaceae</taxon>
        <taxon>Ideonella</taxon>
    </lineage>
</organism>
<dbReference type="RefSeq" id="WP_231011484.1">
    <property type="nucleotide sequence ID" value="NZ_BAAAEW010000014.1"/>
</dbReference>
<dbReference type="PROSITE" id="PS51257">
    <property type="entry name" value="PROKAR_LIPOPROTEIN"/>
    <property type="match status" value="1"/>
</dbReference>
<evidence type="ECO:0000313" key="5">
    <source>
        <dbReference type="Proteomes" id="UP001500279"/>
    </source>
</evidence>
<evidence type="ECO:0000256" key="1">
    <source>
        <dbReference type="SAM" id="MobiDB-lite"/>
    </source>
</evidence>
<feature type="domain" description="Haem-binding uptake Tiki superfamily ChaN" evidence="3">
    <location>
        <begin position="33"/>
        <end position="244"/>
    </location>
</feature>
<dbReference type="EMBL" id="BAAAEW010000014">
    <property type="protein sequence ID" value="GAA0751747.1"/>
    <property type="molecule type" value="Genomic_DNA"/>
</dbReference>
<dbReference type="Proteomes" id="UP001500279">
    <property type="component" value="Unassembled WGS sequence"/>
</dbReference>
<feature type="compositionally biased region" description="Basic and acidic residues" evidence="1">
    <location>
        <begin position="284"/>
        <end position="293"/>
    </location>
</feature>
<dbReference type="Pfam" id="PF04187">
    <property type="entry name" value="Cofac_haem_bdg"/>
    <property type="match status" value="1"/>
</dbReference>
<comment type="caution">
    <text evidence="4">The sequence shown here is derived from an EMBL/GenBank/DDBJ whole genome shotgun (WGS) entry which is preliminary data.</text>
</comment>
<reference evidence="5" key="1">
    <citation type="journal article" date="2019" name="Int. J. Syst. Evol. Microbiol.">
        <title>The Global Catalogue of Microorganisms (GCM) 10K type strain sequencing project: providing services to taxonomists for standard genome sequencing and annotation.</title>
        <authorList>
            <consortium name="The Broad Institute Genomics Platform"/>
            <consortium name="The Broad Institute Genome Sequencing Center for Infectious Disease"/>
            <person name="Wu L."/>
            <person name="Ma J."/>
        </authorList>
    </citation>
    <scope>NUCLEOTIDE SEQUENCE [LARGE SCALE GENOMIC DNA]</scope>
    <source>
        <strain evidence="5">JCM 15503</strain>
    </source>
</reference>